<gene>
    <name evidence="1" type="ORF">DESPIGER_1318</name>
</gene>
<dbReference type="AlphaFoldDB" id="A0A1K1LEP5"/>
<protein>
    <submittedName>
        <fullName evidence="1">Uncharacterized protein</fullName>
    </submittedName>
</protein>
<dbReference type="EMBL" id="LT630450">
    <property type="protein sequence ID" value="SFV73168.1"/>
    <property type="molecule type" value="Genomic_DNA"/>
</dbReference>
<evidence type="ECO:0000313" key="2">
    <source>
        <dbReference type="Proteomes" id="UP000186323"/>
    </source>
</evidence>
<accession>A0A1K1LEP5</accession>
<dbReference type="KEGG" id="dpg:DESPIGER_1318"/>
<name>A0A1K1LEP5_9BACT</name>
<proteinExistence type="predicted"/>
<keyword evidence="2" id="KW-1185">Reference proteome</keyword>
<evidence type="ECO:0000313" key="1">
    <source>
        <dbReference type="EMBL" id="SFV73168.1"/>
    </source>
</evidence>
<dbReference type="Proteomes" id="UP000186323">
    <property type="component" value="Chromosome I"/>
</dbReference>
<dbReference type="RefSeq" id="WP_072334571.1">
    <property type="nucleotide sequence ID" value="NZ_DBGALU010000126.1"/>
</dbReference>
<reference evidence="2" key="1">
    <citation type="submission" date="2016-10" db="EMBL/GenBank/DDBJ databases">
        <authorList>
            <person name="Wegmann U."/>
        </authorList>
    </citation>
    <scope>NUCLEOTIDE SEQUENCE [LARGE SCALE GENOMIC DNA]</scope>
</reference>
<dbReference type="OrthoDB" id="5459762at2"/>
<organism evidence="1 2">
    <name type="scientific">Desulfovibrio piger</name>
    <dbReference type="NCBI Taxonomy" id="901"/>
    <lineage>
        <taxon>Bacteria</taxon>
        <taxon>Pseudomonadati</taxon>
        <taxon>Thermodesulfobacteriota</taxon>
        <taxon>Desulfovibrionia</taxon>
        <taxon>Desulfovibrionales</taxon>
        <taxon>Desulfovibrionaceae</taxon>
        <taxon>Desulfovibrio</taxon>
    </lineage>
</organism>
<sequence length="103" mass="11682">MWDLLRDLGGRLLRDLAGSSRERRDLLAAQIRLNERETEQAPSSVLRLWRSFLGWVLALLFCWEVPVRLLLLPLLAPDLLDDLPPPALDQILSLLAGMLGLPF</sequence>